<evidence type="ECO:0000256" key="1">
    <source>
        <dbReference type="ARBA" id="ARBA00001554"/>
    </source>
</evidence>
<dbReference type="InterPro" id="IPR041581">
    <property type="entry name" value="Glyoxalase_6"/>
</dbReference>
<comment type="similarity">
    <text evidence="2">Belongs to the pterin-4-alpha-carbinolamine dehydratase family.</text>
</comment>
<keyword evidence="5 7" id="KW-0456">Lyase</keyword>
<evidence type="ECO:0000256" key="2">
    <source>
        <dbReference type="ARBA" id="ARBA00006472"/>
    </source>
</evidence>
<evidence type="ECO:0000313" key="8">
    <source>
        <dbReference type="Proteomes" id="UP000784435"/>
    </source>
</evidence>
<dbReference type="GO" id="GO:0006729">
    <property type="term" value="P:tetrahydrobiopterin biosynthetic process"/>
    <property type="evidence" value="ECO:0007669"/>
    <property type="project" value="InterPro"/>
</dbReference>
<dbReference type="CDD" id="cd00488">
    <property type="entry name" value="PCD_DCoH"/>
    <property type="match status" value="1"/>
</dbReference>
<reference evidence="7" key="2">
    <citation type="submission" date="2021-09" db="EMBL/GenBank/DDBJ databases">
        <authorList>
            <person name="Gilroy R."/>
        </authorList>
    </citation>
    <scope>NUCLEOTIDE SEQUENCE</scope>
    <source>
        <strain evidence="7">ChiGjej5B5-7349</strain>
    </source>
</reference>
<evidence type="ECO:0000259" key="6">
    <source>
        <dbReference type="Pfam" id="PF18029"/>
    </source>
</evidence>
<dbReference type="InterPro" id="IPR001533">
    <property type="entry name" value="Pterin_deHydtase"/>
</dbReference>
<dbReference type="EC" id="4.2.1.96" evidence="3"/>
<dbReference type="SUPFAM" id="SSF55248">
    <property type="entry name" value="PCD-like"/>
    <property type="match status" value="1"/>
</dbReference>
<evidence type="ECO:0000256" key="4">
    <source>
        <dbReference type="ARBA" id="ARBA00021735"/>
    </source>
</evidence>
<dbReference type="InterPro" id="IPR029068">
    <property type="entry name" value="Glyas_Bleomycin-R_OHBP_Dase"/>
</dbReference>
<evidence type="ECO:0000313" key="7">
    <source>
        <dbReference type="EMBL" id="HJG79969.1"/>
    </source>
</evidence>
<gene>
    <name evidence="7" type="ORF">K8V08_06120</name>
</gene>
<accession>A0A921MCZ4</accession>
<dbReference type="AlphaFoldDB" id="A0A921MCZ4"/>
<evidence type="ECO:0000256" key="5">
    <source>
        <dbReference type="ARBA" id="ARBA00023239"/>
    </source>
</evidence>
<reference evidence="7" key="1">
    <citation type="journal article" date="2021" name="PeerJ">
        <title>Extensive microbial diversity within the chicken gut microbiome revealed by metagenomics and culture.</title>
        <authorList>
            <person name="Gilroy R."/>
            <person name="Ravi A."/>
            <person name="Getino M."/>
            <person name="Pursley I."/>
            <person name="Horton D.L."/>
            <person name="Alikhan N.F."/>
            <person name="Baker D."/>
            <person name="Gharbi K."/>
            <person name="Hall N."/>
            <person name="Watson M."/>
            <person name="Adriaenssens E.M."/>
            <person name="Foster-Nyarko E."/>
            <person name="Jarju S."/>
            <person name="Secka A."/>
            <person name="Antonio M."/>
            <person name="Oren A."/>
            <person name="Chaudhuri R.R."/>
            <person name="La Ragione R."/>
            <person name="Hildebrand F."/>
            <person name="Pallen M.J."/>
        </authorList>
    </citation>
    <scope>NUCLEOTIDE SEQUENCE</scope>
    <source>
        <strain evidence="7">ChiGjej5B5-7349</strain>
    </source>
</reference>
<dbReference type="Gene3D" id="3.10.180.10">
    <property type="entry name" value="2,3-Dihydroxybiphenyl 1,2-Dioxygenase, domain 1"/>
    <property type="match status" value="1"/>
</dbReference>
<protein>
    <recommendedName>
        <fullName evidence="4">Putative pterin-4-alpha-carbinolamine dehydratase</fullName>
        <ecNumber evidence="3">4.2.1.96</ecNumber>
    </recommendedName>
</protein>
<dbReference type="Pfam" id="PF18029">
    <property type="entry name" value="Glyoxalase_6"/>
    <property type="match status" value="1"/>
</dbReference>
<dbReference type="EMBL" id="DYUK01000132">
    <property type="protein sequence ID" value="HJG79969.1"/>
    <property type="molecule type" value="Genomic_DNA"/>
</dbReference>
<dbReference type="Pfam" id="PF01329">
    <property type="entry name" value="Pterin_4a"/>
    <property type="match status" value="1"/>
</dbReference>
<dbReference type="GO" id="GO:0008124">
    <property type="term" value="F:4-alpha-hydroxytetrahydrobiopterin dehydratase activity"/>
    <property type="evidence" value="ECO:0007669"/>
    <property type="project" value="UniProtKB-EC"/>
</dbReference>
<name>A0A921MCZ4_9MICO</name>
<dbReference type="InterPro" id="IPR036428">
    <property type="entry name" value="PCD_sf"/>
</dbReference>
<proteinExistence type="inferred from homology"/>
<feature type="domain" description="Glyoxalase-like" evidence="6">
    <location>
        <begin position="113"/>
        <end position="214"/>
    </location>
</feature>
<comment type="catalytic activity">
    <reaction evidence="1">
        <text>(4aS,6R)-4a-hydroxy-L-erythro-5,6,7,8-tetrahydrobiopterin = (6R)-L-erythro-6,7-dihydrobiopterin + H2O</text>
        <dbReference type="Rhea" id="RHEA:11920"/>
        <dbReference type="ChEBI" id="CHEBI:15377"/>
        <dbReference type="ChEBI" id="CHEBI:15642"/>
        <dbReference type="ChEBI" id="CHEBI:43120"/>
        <dbReference type="EC" id="4.2.1.96"/>
    </reaction>
</comment>
<dbReference type="PANTHER" id="PTHR35908">
    <property type="entry name" value="HYPOTHETICAL FUSION PROTEIN"/>
    <property type="match status" value="1"/>
</dbReference>
<comment type="caution">
    <text evidence="7">The sequence shown here is derived from an EMBL/GenBank/DDBJ whole genome shotgun (WGS) entry which is preliminary data.</text>
</comment>
<evidence type="ECO:0000256" key="3">
    <source>
        <dbReference type="ARBA" id="ARBA00013252"/>
    </source>
</evidence>
<dbReference type="Proteomes" id="UP000784435">
    <property type="component" value="Unassembled WGS sequence"/>
</dbReference>
<dbReference type="Gene3D" id="3.30.1360.20">
    <property type="entry name" value="Transcriptional coactivator/pterin dehydratase"/>
    <property type="match status" value="1"/>
</dbReference>
<organism evidence="7 8">
    <name type="scientific">Brevibacterium senegalense</name>
    <dbReference type="NCBI Taxonomy" id="1033736"/>
    <lineage>
        <taxon>Bacteria</taxon>
        <taxon>Bacillati</taxon>
        <taxon>Actinomycetota</taxon>
        <taxon>Actinomycetes</taxon>
        <taxon>Micrococcales</taxon>
        <taxon>Brevibacteriaceae</taxon>
        <taxon>Brevibacterium</taxon>
    </lineage>
</organism>
<sequence>MTGYAGQALLDALDAHGLEDWQGLPGGLRARFATGDFMTGLGLVQDIAALAEDANHHPDVTLTFPTVGVSLISHDVDAVTDRDLTLAGRISALAREQGIDADSRGLQVVDWGLDTADSSRIAPFWAALLTGDASNVSEKGVIDPTGQSPRVWFQPADPHEVAHQRFHPDVWVPAAEAADRIRAAVAAGGRIVDDSAQPRFTVLTDPDGNRACVCSLEGR</sequence>
<dbReference type="PANTHER" id="PTHR35908:SF1">
    <property type="entry name" value="CONSERVED PROTEIN"/>
    <property type="match status" value="1"/>
</dbReference>
<dbReference type="SUPFAM" id="SSF54593">
    <property type="entry name" value="Glyoxalase/Bleomycin resistance protein/Dihydroxybiphenyl dioxygenase"/>
    <property type="match status" value="1"/>
</dbReference>